<name>A0A433DBE5_9FUNG</name>
<gene>
    <name evidence="4" type="ORF">BC936DRAFT_144898</name>
</gene>
<dbReference type="AlphaFoldDB" id="A0A433DBE5"/>
<feature type="domain" description="Peptidase M12A" evidence="3">
    <location>
        <begin position="132"/>
        <end position="325"/>
    </location>
</feature>
<dbReference type="GO" id="GO:0004222">
    <property type="term" value="F:metalloendopeptidase activity"/>
    <property type="evidence" value="ECO:0007669"/>
    <property type="project" value="UniProtKB-UniRule"/>
</dbReference>
<keyword evidence="5" id="KW-1185">Reference proteome</keyword>
<evidence type="ECO:0000256" key="1">
    <source>
        <dbReference type="PROSITE-ProRule" id="PRU01211"/>
    </source>
</evidence>
<comment type="caution">
    <text evidence="4">The sequence shown here is derived from an EMBL/GenBank/DDBJ whole genome shotgun (WGS) entry which is preliminary data.</text>
</comment>
<keyword evidence="2" id="KW-0645">Protease</keyword>
<dbReference type="PROSITE" id="PS51864">
    <property type="entry name" value="ASTACIN"/>
    <property type="match status" value="1"/>
</dbReference>
<evidence type="ECO:0000259" key="3">
    <source>
        <dbReference type="PROSITE" id="PS51864"/>
    </source>
</evidence>
<dbReference type="SUPFAM" id="SSF55486">
    <property type="entry name" value="Metalloproteases ('zincins'), catalytic domain"/>
    <property type="match status" value="1"/>
</dbReference>
<keyword evidence="2" id="KW-0482">Metalloprotease</keyword>
<dbReference type="Pfam" id="PF01400">
    <property type="entry name" value="Astacin"/>
    <property type="match status" value="1"/>
</dbReference>
<dbReference type="PANTHER" id="PTHR10127">
    <property type="entry name" value="DISCOIDIN, CUB, EGF, LAMININ , AND ZINC METALLOPROTEASE DOMAIN CONTAINING"/>
    <property type="match status" value="1"/>
</dbReference>
<dbReference type="InterPro" id="IPR001506">
    <property type="entry name" value="Peptidase_M12A"/>
</dbReference>
<dbReference type="SMART" id="SM00235">
    <property type="entry name" value="ZnMc"/>
    <property type="match status" value="1"/>
</dbReference>
<evidence type="ECO:0000313" key="4">
    <source>
        <dbReference type="EMBL" id="RUP48152.1"/>
    </source>
</evidence>
<proteinExistence type="predicted"/>
<organism evidence="4 5">
    <name type="scientific">Jimgerdemannia flammicorona</name>
    <dbReference type="NCBI Taxonomy" id="994334"/>
    <lineage>
        <taxon>Eukaryota</taxon>
        <taxon>Fungi</taxon>
        <taxon>Fungi incertae sedis</taxon>
        <taxon>Mucoromycota</taxon>
        <taxon>Mucoromycotina</taxon>
        <taxon>Endogonomycetes</taxon>
        <taxon>Endogonales</taxon>
        <taxon>Endogonaceae</taxon>
        <taxon>Jimgerdemannia</taxon>
    </lineage>
</organism>
<dbReference type="PANTHER" id="PTHR10127:SF850">
    <property type="entry name" value="METALLOENDOPEPTIDASE"/>
    <property type="match status" value="1"/>
</dbReference>
<feature type="binding site" evidence="1">
    <location>
        <position position="223"/>
    </location>
    <ligand>
        <name>Zn(2+)</name>
        <dbReference type="ChEBI" id="CHEBI:29105"/>
        <note>catalytic</note>
    </ligand>
</feature>
<evidence type="ECO:0000313" key="5">
    <source>
        <dbReference type="Proteomes" id="UP000268093"/>
    </source>
</evidence>
<dbReference type="InterPro" id="IPR006026">
    <property type="entry name" value="Peptidase_Metallo"/>
</dbReference>
<comment type="caution">
    <text evidence="1">Lacks conserved residue(s) required for the propagation of feature annotation.</text>
</comment>
<protein>
    <recommendedName>
        <fullName evidence="2">Metalloendopeptidase</fullName>
        <ecNumber evidence="2">3.4.24.-</ecNumber>
    </recommendedName>
</protein>
<evidence type="ECO:0000256" key="2">
    <source>
        <dbReference type="RuleBase" id="RU361183"/>
    </source>
</evidence>
<keyword evidence="2" id="KW-0378">Hydrolase</keyword>
<keyword evidence="1 2" id="KW-0479">Metal-binding</keyword>
<dbReference type="GO" id="GO:0008270">
    <property type="term" value="F:zinc ion binding"/>
    <property type="evidence" value="ECO:0007669"/>
    <property type="project" value="UniProtKB-UniRule"/>
</dbReference>
<keyword evidence="1 2" id="KW-0862">Zinc</keyword>
<reference evidence="4 5" key="1">
    <citation type="journal article" date="2018" name="New Phytol.">
        <title>Phylogenomics of Endogonaceae and evolution of mycorrhizas within Mucoromycota.</title>
        <authorList>
            <person name="Chang Y."/>
            <person name="Desiro A."/>
            <person name="Na H."/>
            <person name="Sandor L."/>
            <person name="Lipzen A."/>
            <person name="Clum A."/>
            <person name="Barry K."/>
            <person name="Grigoriev I.V."/>
            <person name="Martin F.M."/>
            <person name="Stajich J.E."/>
            <person name="Smith M.E."/>
            <person name="Bonito G."/>
            <person name="Spatafora J.W."/>
        </authorList>
    </citation>
    <scope>NUCLEOTIDE SEQUENCE [LARGE SCALE GENOMIC DNA]</scope>
    <source>
        <strain evidence="4 5">GMNB39</strain>
    </source>
</reference>
<dbReference type="EMBL" id="RBNI01003656">
    <property type="protein sequence ID" value="RUP48152.1"/>
    <property type="molecule type" value="Genomic_DNA"/>
</dbReference>
<dbReference type="EC" id="3.4.24.-" evidence="2"/>
<accession>A0A433DBE5</accession>
<dbReference type="GO" id="GO:0006508">
    <property type="term" value="P:proteolysis"/>
    <property type="evidence" value="ECO:0007669"/>
    <property type="project" value="UniProtKB-KW"/>
</dbReference>
<dbReference type="Proteomes" id="UP000268093">
    <property type="component" value="Unassembled WGS sequence"/>
</dbReference>
<feature type="binding site" evidence="1">
    <location>
        <position position="233"/>
    </location>
    <ligand>
        <name>Zn(2+)</name>
        <dbReference type="ChEBI" id="CHEBI:29105"/>
        <note>catalytic</note>
    </ligand>
</feature>
<sequence>MEGDSTLVIIAYLPFYVTKSKCTTPPSPIHSTMRSLSRHFLPFVLVTCALLQVVFSKTTTHDTSPGNHNYTVKSTCIWDYDKRNVTYYTTADNKVVIDGDVIYGTPTAFQSAERRCSERHLSKRQTALERRSVTVQKSLTWPSKTIIYKIDPAYTGLTPIVNAAIAAWKAKTCGKLIFKLAAAGQTNYVLVTGYPGCYTDLGWGPGVRTFNLGPGCDIPWAMHLLGHTIGLHHEHQRSDRDKYIDIVISPIPYELAELPVGEFHNSVAYDFCSIMHFPFDAYSPIPGKPSMVSRVPPLQVPQKFPSVISPLDADDVRELYDLACDNPRLCIPYPGQNKCDPSTSCTSTDLGFMCACRPGYKATTQTNNDLQWRQLWSVPGHEHRVFVKPGTVCNTLCDKLYVDPIDVCSDVTLVNQCFP</sequence>
<dbReference type="InterPro" id="IPR024079">
    <property type="entry name" value="MetalloPept_cat_dom_sf"/>
</dbReference>
<dbReference type="PRINTS" id="PR00480">
    <property type="entry name" value="ASTACIN"/>
</dbReference>
<comment type="cofactor">
    <cofactor evidence="1 2">
        <name>Zn(2+)</name>
        <dbReference type="ChEBI" id="CHEBI:29105"/>
    </cofactor>
    <text evidence="1 2">Binds 1 zinc ion per subunit.</text>
</comment>
<dbReference type="Gene3D" id="3.40.390.10">
    <property type="entry name" value="Collagenase (Catalytic Domain)"/>
    <property type="match status" value="1"/>
</dbReference>
<feature type="binding site" evidence="1">
    <location>
        <position position="227"/>
    </location>
    <ligand>
        <name>Zn(2+)</name>
        <dbReference type="ChEBI" id="CHEBI:29105"/>
        <note>catalytic</note>
    </ligand>
</feature>
<dbReference type="OrthoDB" id="5945790at2759"/>